<reference evidence="1 2" key="1">
    <citation type="submission" date="2016-10" db="EMBL/GenBank/DDBJ databases">
        <title>Paenibacillus species isolates.</title>
        <authorList>
            <person name="Beno S.M."/>
        </authorList>
    </citation>
    <scope>NUCLEOTIDE SEQUENCE [LARGE SCALE GENOMIC DNA]</scope>
    <source>
        <strain evidence="1 2">FSL H7-0604</strain>
    </source>
</reference>
<comment type="caution">
    <text evidence="1">The sequence shown here is derived from an EMBL/GenBank/DDBJ whole genome shotgun (WGS) entry which is preliminary data.</text>
</comment>
<dbReference type="EMBL" id="MKQP01000076">
    <property type="protein sequence ID" value="OMD21696.1"/>
    <property type="molecule type" value="Genomic_DNA"/>
</dbReference>
<gene>
    <name evidence="1" type="ORF">BJP51_31990</name>
</gene>
<sequence>MSTTVIAADTYISANVIDTEGWADSDAAKRQRMLNVAERTLIRYYSKYTIPDEAVYEFAAALATVYSDVMVAGQRGVQSTSLSGVTSTSFREGSRELVSMIPQSCRDLIGDANGVRIPARRVGRLIP</sequence>
<evidence type="ECO:0000313" key="1">
    <source>
        <dbReference type="EMBL" id="OMD21696.1"/>
    </source>
</evidence>
<dbReference type="Proteomes" id="UP000187465">
    <property type="component" value="Unassembled WGS sequence"/>
</dbReference>
<protein>
    <submittedName>
        <fullName evidence="1">Uncharacterized protein</fullName>
    </submittedName>
</protein>
<evidence type="ECO:0000313" key="2">
    <source>
        <dbReference type="Proteomes" id="UP000187465"/>
    </source>
</evidence>
<dbReference type="RefSeq" id="WP_076179836.1">
    <property type="nucleotide sequence ID" value="NZ_MKQP01000076.1"/>
</dbReference>
<dbReference type="AlphaFoldDB" id="A0A1R0WV86"/>
<organism evidence="1 2">
    <name type="scientific">Paenibacillus odorifer</name>
    <dbReference type="NCBI Taxonomy" id="189426"/>
    <lineage>
        <taxon>Bacteria</taxon>
        <taxon>Bacillati</taxon>
        <taxon>Bacillota</taxon>
        <taxon>Bacilli</taxon>
        <taxon>Bacillales</taxon>
        <taxon>Paenibacillaceae</taxon>
        <taxon>Paenibacillus</taxon>
    </lineage>
</organism>
<name>A0A1R0WV86_9BACL</name>
<proteinExistence type="predicted"/>
<accession>A0A1R0WV86</accession>